<dbReference type="GO" id="GO:0000917">
    <property type="term" value="P:division septum assembly"/>
    <property type="evidence" value="ECO:0007669"/>
    <property type="project" value="UniProtKB-KW"/>
</dbReference>
<dbReference type="InterPro" id="IPR019987">
    <property type="entry name" value="GTP-bd_ribosome_bio_YsxC"/>
</dbReference>
<comment type="similarity">
    <text evidence="2 10">Belongs to the TRAFAC class TrmE-Era-EngA-EngB-Septin-like GTPase superfamily. EngB GTPase family.</text>
</comment>
<keyword evidence="5 10" id="KW-0547">Nucleotide-binding</keyword>
<proteinExistence type="inferred from homology"/>
<feature type="domain" description="EngB-type G" evidence="11">
    <location>
        <begin position="22"/>
        <end position="190"/>
    </location>
</feature>
<keyword evidence="8 10" id="KW-0717">Septation</keyword>
<dbReference type="GO" id="GO:0046872">
    <property type="term" value="F:metal ion binding"/>
    <property type="evidence" value="ECO:0007669"/>
    <property type="project" value="UniProtKB-KW"/>
</dbReference>
<comment type="caution">
    <text evidence="12">The sequence shown here is derived from an EMBL/GenBank/DDBJ whole genome shotgun (WGS) entry which is preliminary data.</text>
</comment>
<dbReference type="CDD" id="cd01876">
    <property type="entry name" value="YihA_EngB"/>
    <property type="match status" value="1"/>
</dbReference>
<name>A0A9D9GRG7_9BACL</name>
<dbReference type="SUPFAM" id="SSF52540">
    <property type="entry name" value="P-loop containing nucleoside triphosphate hydrolases"/>
    <property type="match status" value="1"/>
</dbReference>
<dbReference type="Proteomes" id="UP000823629">
    <property type="component" value="Unassembled WGS sequence"/>
</dbReference>
<evidence type="ECO:0000256" key="2">
    <source>
        <dbReference type="ARBA" id="ARBA00009638"/>
    </source>
</evidence>
<organism evidence="12 13">
    <name type="scientific">Candidatus Scatoplasma merdavium</name>
    <dbReference type="NCBI Taxonomy" id="2840932"/>
    <lineage>
        <taxon>Bacteria</taxon>
        <taxon>Bacillati</taxon>
        <taxon>Bacillota</taxon>
        <taxon>Bacilli</taxon>
        <taxon>Bacillales</taxon>
        <taxon>Candidatus Scatoplasma</taxon>
    </lineage>
</organism>
<keyword evidence="7 10" id="KW-0342">GTP-binding</keyword>
<dbReference type="InterPro" id="IPR030393">
    <property type="entry name" value="G_ENGB_dom"/>
</dbReference>
<dbReference type="GO" id="GO:0005829">
    <property type="term" value="C:cytosol"/>
    <property type="evidence" value="ECO:0007669"/>
    <property type="project" value="TreeGrafter"/>
</dbReference>
<comment type="cofactor">
    <cofactor evidence="1">
        <name>Mg(2+)</name>
        <dbReference type="ChEBI" id="CHEBI:18420"/>
    </cofactor>
</comment>
<keyword evidence="6" id="KW-0460">Magnesium</keyword>
<dbReference type="AlphaFoldDB" id="A0A9D9GRG7"/>
<evidence type="ECO:0000259" key="11">
    <source>
        <dbReference type="PROSITE" id="PS51706"/>
    </source>
</evidence>
<keyword evidence="4" id="KW-0479">Metal-binding</keyword>
<evidence type="ECO:0000256" key="8">
    <source>
        <dbReference type="ARBA" id="ARBA00023210"/>
    </source>
</evidence>
<evidence type="ECO:0000256" key="7">
    <source>
        <dbReference type="ARBA" id="ARBA00023134"/>
    </source>
</evidence>
<evidence type="ECO:0000256" key="9">
    <source>
        <dbReference type="ARBA" id="ARBA00023306"/>
    </source>
</evidence>
<dbReference type="GO" id="GO:0005525">
    <property type="term" value="F:GTP binding"/>
    <property type="evidence" value="ECO:0007669"/>
    <property type="project" value="UniProtKB-UniRule"/>
</dbReference>
<evidence type="ECO:0000256" key="1">
    <source>
        <dbReference type="ARBA" id="ARBA00001946"/>
    </source>
</evidence>
<dbReference type="PROSITE" id="PS51706">
    <property type="entry name" value="G_ENGB"/>
    <property type="match status" value="1"/>
</dbReference>
<evidence type="ECO:0000313" key="12">
    <source>
        <dbReference type="EMBL" id="MBO8413949.1"/>
    </source>
</evidence>
<protein>
    <recommendedName>
        <fullName evidence="10">Probable GTP-binding protein EngB</fullName>
    </recommendedName>
</protein>
<evidence type="ECO:0000256" key="6">
    <source>
        <dbReference type="ARBA" id="ARBA00022842"/>
    </source>
</evidence>
<gene>
    <name evidence="12" type="primary">ysxC</name>
    <name evidence="10" type="synonym">engB</name>
    <name evidence="12" type="ORF">IAC78_00495</name>
</gene>
<reference evidence="12" key="1">
    <citation type="submission" date="2020-10" db="EMBL/GenBank/DDBJ databases">
        <authorList>
            <person name="Gilroy R."/>
        </authorList>
    </citation>
    <scope>NUCLEOTIDE SEQUENCE</scope>
    <source>
        <strain evidence="12">1748</strain>
    </source>
</reference>
<dbReference type="PANTHER" id="PTHR11649">
    <property type="entry name" value="MSS1/TRME-RELATED GTP-BINDING PROTEIN"/>
    <property type="match status" value="1"/>
</dbReference>
<accession>A0A9D9GRG7</accession>
<sequence>MLNLTKCQFVKSAAKKNDFLNDKKQVVFLGRSNVGKSSLINALVNNKKLAYVSSTPGRTKLISFFSIEDKAYLVDAPGYGYFKDGALDFEDMMLDYFSLGNKVISKAYVLLDSRRLELSNNDLEVLNMLKQYNIPYTCLFTKCDKLNMSERAKLNNSISSFNLSSEPIFTSSKTGDGIMELRKDISKSVQ</sequence>
<evidence type="ECO:0000256" key="4">
    <source>
        <dbReference type="ARBA" id="ARBA00022723"/>
    </source>
</evidence>
<dbReference type="InterPro" id="IPR006073">
    <property type="entry name" value="GTP-bd"/>
</dbReference>
<evidence type="ECO:0000256" key="10">
    <source>
        <dbReference type="HAMAP-Rule" id="MF_00321"/>
    </source>
</evidence>
<comment type="function">
    <text evidence="10">Necessary for normal cell division and for the maintenance of normal septation.</text>
</comment>
<dbReference type="InterPro" id="IPR027417">
    <property type="entry name" value="P-loop_NTPase"/>
</dbReference>
<evidence type="ECO:0000256" key="3">
    <source>
        <dbReference type="ARBA" id="ARBA00022618"/>
    </source>
</evidence>
<evidence type="ECO:0000256" key="5">
    <source>
        <dbReference type="ARBA" id="ARBA00022741"/>
    </source>
</evidence>
<dbReference type="Gene3D" id="3.40.50.300">
    <property type="entry name" value="P-loop containing nucleotide triphosphate hydrolases"/>
    <property type="match status" value="1"/>
</dbReference>
<evidence type="ECO:0000313" key="13">
    <source>
        <dbReference type="Proteomes" id="UP000823629"/>
    </source>
</evidence>
<dbReference type="Pfam" id="PF01926">
    <property type="entry name" value="MMR_HSR1"/>
    <property type="match status" value="1"/>
</dbReference>
<dbReference type="PANTHER" id="PTHR11649:SF13">
    <property type="entry name" value="ENGB-TYPE G DOMAIN-CONTAINING PROTEIN"/>
    <property type="match status" value="1"/>
</dbReference>
<keyword evidence="3 10" id="KW-0132">Cell division</keyword>
<keyword evidence="9 10" id="KW-0131">Cell cycle</keyword>
<reference evidence="12" key="2">
    <citation type="journal article" date="2021" name="PeerJ">
        <title>Extensive microbial diversity within the chicken gut microbiome revealed by metagenomics and culture.</title>
        <authorList>
            <person name="Gilroy R."/>
            <person name="Ravi A."/>
            <person name="Getino M."/>
            <person name="Pursley I."/>
            <person name="Horton D.L."/>
            <person name="Alikhan N.F."/>
            <person name="Baker D."/>
            <person name="Gharbi K."/>
            <person name="Hall N."/>
            <person name="Watson M."/>
            <person name="Adriaenssens E.M."/>
            <person name="Foster-Nyarko E."/>
            <person name="Jarju S."/>
            <person name="Secka A."/>
            <person name="Antonio M."/>
            <person name="Oren A."/>
            <person name="Chaudhuri R.R."/>
            <person name="La Ragione R."/>
            <person name="Hildebrand F."/>
            <person name="Pallen M.J."/>
        </authorList>
    </citation>
    <scope>NUCLEOTIDE SEQUENCE</scope>
    <source>
        <strain evidence="12">1748</strain>
    </source>
</reference>
<dbReference type="HAMAP" id="MF_00321">
    <property type="entry name" value="GTPase_EngB"/>
    <property type="match status" value="1"/>
</dbReference>
<dbReference type="EMBL" id="JADING010000012">
    <property type="protein sequence ID" value="MBO8413949.1"/>
    <property type="molecule type" value="Genomic_DNA"/>
</dbReference>
<dbReference type="NCBIfam" id="TIGR03598">
    <property type="entry name" value="GTPase_YsxC"/>
    <property type="match status" value="1"/>
</dbReference>